<keyword evidence="2" id="KW-1185">Reference proteome</keyword>
<dbReference type="Gene3D" id="2.40.30.100">
    <property type="entry name" value="AF2212/PG0164-like"/>
    <property type="match status" value="1"/>
</dbReference>
<dbReference type="Proteomes" id="UP001597641">
    <property type="component" value="Unassembled WGS sequence"/>
</dbReference>
<dbReference type="Pfam" id="PF08922">
    <property type="entry name" value="DUF1905"/>
    <property type="match status" value="1"/>
</dbReference>
<dbReference type="InterPro" id="IPR015018">
    <property type="entry name" value="DUF1905"/>
</dbReference>
<gene>
    <name evidence="1" type="ORF">ACFS7Z_05820</name>
</gene>
<name>A0ABW6BSC2_9BACT</name>
<proteinExistence type="predicted"/>
<sequence length="163" mass="18691">MDTPLTNKLYLLEKFPGKEGWTYAAIPEVLQDKHTPFGWVRVKGNIDSYEVKGYRLMPMGSGQLFLPVKAEIRKRIGKEEGDWVHITLYSDNAPQEVPEELLACLKDEPAAHKAFYNCTDGEQKAFVEWIYAAKTDEKKWSASFRPSISCCLARSYIRNRPCL</sequence>
<dbReference type="RefSeq" id="WP_377482276.1">
    <property type="nucleotide sequence ID" value="NZ_JBHUOX010000003.1"/>
</dbReference>
<dbReference type="EMBL" id="JBHUOX010000003">
    <property type="protein sequence ID" value="MFD2999867.1"/>
    <property type="molecule type" value="Genomic_DNA"/>
</dbReference>
<dbReference type="SUPFAM" id="SSF141694">
    <property type="entry name" value="AF2212/PG0164-like"/>
    <property type="match status" value="1"/>
</dbReference>
<evidence type="ECO:0000313" key="1">
    <source>
        <dbReference type="EMBL" id="MFD2999867.1"/>
    </source>
</evidence>
<accession>A0ABW6BSC2</accession>
<protein>
    <submittedName>
        <fullName evidence="1">YdeI/OmpD-associated family protein</fullName>
    </submittedName>
</protein>
<reference evidence="2" key="1">
    <citation type="journal article" date="2019" name="Int. J. Syst. Evol. Microbiol.">
        <title>The Global Catalogue of Microorganisms (GCM) 10K type strain sequencing project: providing services to taxonomists for standard genome sequencing and annotation.</title>
        <authorList>
            <consortium name="The Broad Institute Genomics Platform"/>
            <consortium name="The Broad Institute Genome Sequencing Center for Infectious Disease"/>
            <person name="Wu L."/>
            <person name="Ma J."/>
        </authorList>
    </citation>
    <scope>NUCLEOTIDE SEQUENCE [LARGE SCALE GENOMIC DNA]</scope>
    <source>
        <strain evidence="2">KCTC 23984</strain>
    </source>
</reference>
<evidence type="ECO:0000313" key="2">
    <source>
        <dbReference type="Proteomes" id="UP001597641"/>
    </source>
</evidence>
<comment type="caution">
    <text evidence="1">The sequence shown here is derived from an EMBL/GenBank/DDBJ whole genome shotgun (WGS) entry which is preliminary data.</text>
</comment>
<organism evidence="1 2">
    <name type="scientific">Pontibacter toksunensis</name>
    <dbReference type="NCBI Taxonomy" id="1332631"/>
    <lineage>
        <taxon>Bacteria</taxon>
        <taxon>Pseudomonadati</taxon>
        <taxon>Bacteroidota</taxon>
        <taxon>Cytophagia</taxon>
        <taxon>Cytophagales</taxon>
        <taxon>Hymenobacteraceae</taxon>
        <taxon>Pontibacter</taxon>
    </lineage>
</organism>
<dbReference type="Pfam" id="PF13376">
    <property type="entry name" value="OmdA"/>
    <property type="match status" value="1"/>
</dbReference>
<dbReference type="InterPro" id="IPR037079">
    <property type="entry name" value="AF2212/PG0164-like_sf"/>
</dbReference>